<gene>
    <name evidence="5" type="ORF">K435DRAFT_866139</name>
</gene>
<dbReference type="Proteomes" id="UP000297245">
    <property type="component" value="Unassembled WGS sequence"/>
</dbReference>
<dbReference type="Pfam" id="PF01111">
    <property type="entry name" value="CKS"/>
    <property type="match status" value="1"/>
</dbReference>
<proteinExistence type="inferred from homology"/>
<dbReference type="PROSITE" id="PS00944">
    <property type="entry name" value="CKS_1"/>
    <property type="match status" value="1"/>
</dbReference>
<comment type="similarity">
    <text evidence="1 4">Belongs to the CKS family.</text>
</comment>
<protein>
    <recommendedName>
        <fullName evidence="4">Cyclin-dependent kinases regulatory subunit</fullName>
    </recommendedName>
</protein>
<evidence type="ECO:0000256" key="3">
    <source>
        <dbReference type="ARBA" id="ARBA00023306"/>
    </source>
</evidence>
<dbReference type="InterPro" id="IPR036858">
    <property type="entry name" value="Cyclin-dep_kinase_reg-sub_sf"/>
</dbReference>
<dbReference type="GO" id="GO:0051301">
    <property type="term" value="P:cell division"/>
    <property type="evidence" value="ECO:0007669"/>
    <property type="project" value="UniProtKB-UniRule"/>
</dbReference>
<dbReference type="Gene3D" id="3.30.170.10">
    <property type="entry name" value="Cyclin-dependent kinase, regulatory subunit"/>
    <property type="match status" value="1"/>
</dbReference>
<evidence type="ECO:0000256" key="1">
    <source>
        <dbReference type="ARBA" id="ARBA00007782"/>
    </source>
</evidence>
<dbReference type="InterPro" id="IPR000789">
    <property type="entry name" value="Cyclin-dep_kinase_reg-sub"/>
</dbReference>
<dbReference type="GO" id="GO:0016538">
    <property type="term" value="F:cyclin-dependent protein serine/threonine kinase regulator activity"/>
    <property type="evidence" value="ECO:0007669"/>
    <property type="project" value="InterPro"/>
</dbReference>
<dbReference type="SUPFAM" id="SSF55637">
    <property type="entry name" value="Cell cycle regulatory proteins"/>
    <property type="match status" value="1"/>
</dbReference>
<dbReference type="OrthoDB" id="440676at2759"/>
<name>A0A4V6T577_DENBC</name>
<keyword evidence="6" id="KW-1185">Reference proteome</keyword>
<keyword evidence="2 4" id="KW-0132">Cell division</keyword>
<sequence length="142" mass="17093">MATEAGNDEARKQAEQKKLEEILDRINYSDRYTDDHYEYRHVILPKQLLKYIPENYWDQKTGALRLLSDREWRAIGIQQSLGWEHYEIHGVFLRYSRLFLRPLIDRFPLVSRSVPEPHVLLFRRAKDYVAPAQPVRAKERRK</sequence>
<accession>A0A4V6T577</accession>
<evidence type="ECO:0000313" key="6">
    <source>
        <dbReference type="Proteomes" id="UP000297245"/>
    </source>
</evidence>
<evidence type="ECO:0000256" key="2">
    <source>
        <dbReference type="ARBA" id="ARBA00022618"/>
    </source>
</evidence>
<keyword evidence="3 4" id="KW-0131">Cell cycle</keyword>
<dbReference type="SMART" id="SM01084">
    <property type="entry name" value="CKS"/>
    <property type="match status" value="1"/>
</dbReference>
<comment type="function">
    <text evidence="4">Binds to the catalytic subunit of the cyclin dependent kinases and is essential for their biological function.</text>
</comment>
<reference evidence="5 6" key="1">
    <citation type="journal article" date="2019" name="Nat. Ecol. Evol.">
        <title>Megaphylogeny resolves global patterns of mushroom evolution.</title>
        <authorList>
            <person name="Varga T."/>
            <person name="Krizsan K."/>
            <person name="Foldi C."/>
            <person name="Dima B."/>
            <person name="Sanchez-Garcia M."/>
            <person name="Sanchez-Ramirez S."/>
            <person name="Szollosi G.J."/>
            <person name="Szarkandi J.G."/>
            <person name="Papp V."/>
            <person name="Albert L."/>
            <person name="Andreopoulos W."/>
            <person name="Angelini C."/>
            <person name="Antonin V."/>
            <person name="Barry K.W."/>
            <person name="Bougher N.L."/>
            <person name="Buchanan P."/>
            <person name="Buyck B."/>
            <person name="Bense V."/>
            <person name="Catcheside P."/>
            <person name="Chovatia M."/>
            <person name="Cooper J."/>
            <person name="Damon W."/>
            <person name="Desjardin D."/>
            <person name="Finy P."/>
            <person name="Geml J."/>
            <person name="Haridas S."/>
            <person name="Hughes K."/>
            <person name="Justo A."/>
            <person name="Karasinski D."/>
            <person name="Kautmanova I."/>
            <person name="Kiss B."/>
            <person name="Kocsube S."/>
            <person name="Kotiranta H."/>
            <person name="LaButti K.M."/>
            <person name="Lechner B.E."/>
            <person name="Liimatainen K."/>
            <person name="Lipzen A."/>
            <person name="Lukacs Z."/>
            <person name="Mihaltcheva S."/>
            <person name="Morgado L.N."/>
            <person name="Niskanen T."/>
            <person name="Noordeloos M.E."/>
            <person name="Ohm R.A."/>
            <person name="Ortiz-Santana B."/>
            <person name="Ovrebo C."/>
            <person name="Racz N."/>
            <person name="Riley R."/>
            <person name="Savchenko A."/>
            <person name="Shiryaev A."/>
            <person name="Soop K."/>
            <person name="Spirin V."/>
            <person name="Szebenyi C."/>
            <person name="Tomsovsky M."/>
            <person name="Tulloss R.E."/>
            <person name="Uehling J."/>
            <person name="Grigoriev I.V."/>
            <person name="Vagvolgyi C."/>
            <person name="Papp T."/>
            <person name="Martin F.M."/>
            <person name="Miettinen O."/>
            <person name="Hibbett D.S."/>
            <person name="Nagy L.G."/>
        </authorList>
    </citation>
    <scope>NUCLEOTIDE SEQUENCE [LARGE SCALE GENOMIC DNA]</scope>
    <source>
        <strain evidence="5 6">CBS 962.96</strain>
    </source>
</reference>
<dbReference type="AlphaFoldDB" id="A0A4V6T577"/>
<organism evidence="5 6">
    <name type="scientific">Dendrothele bispora (strain CBS 962.96)</name>
    <dbReference type="NCBI Taxonomy" id="1314807"/>
    <lineage>
        <taxon>Eukaryota</taxon>
        <taxon>Fungi</taxon>
        <taxon>Dikarya</taxon>
        <taxon>Basidiomycota</taxon>
        <taxon>Agaricomycotina</taxon>
        <taxon>Agaricomycetes</taxon>
        <taxon>Agaricomycetidae</taxon>
        <taxon>Agaricales</taxon>
        <taxon>Agaricales incertae sedis</taxon>
        <taxon>Dendrothele</taxon>
    </lineage>
</organism>
<evidence type="ECO:0000256" key="4">
    <source>
        <dbReference type="RuleBase" id="RU311113"/>
    </source>
</evidence>
<dbReference type="PRINTS" id="PR00296">
    <property type="entry name" value="CYCLINKINASE"/>
</dbReference>
<evidence type="ECO:0000313" key="5">
    <source>
        <dbReference type="EMBL" id="THU88605.1"/>
    </source>
</evidence>
<dbReference type="PANTHER" id="PTHR23415">
    <property type="entry name" value="CYCLIN-DEPENDENT KINASES REGULATORY SUBUNIT/60S RIBOSOME SUBUNIT BIOGENESIS PROTEIN NIP7"/>
    <property type="match status" value="1"/>
</dbReference>
<dbReference type="EMBL" id="ML179403">
    <property type="protein sequence ID" value="THU88605.1"/>
    <property type="molecule type" value="Genomic_DNA"/>
</dbReference>